<feature type="region of interest" description="Disordered" evidence="1">
    <location>
        <begin position="1"/>
        <end position="102"/>
    </location>
</feature>
<dbReference type="GeneID" id="67018928"/>
<dbReference type="OrthoDB" id="3687991at2759"/>
<feature type="region of interest" description="Disordered" evidence="1">
    <location>
        <begin position="352"/>
        <end position="391"/>
    </location>
</feature>
<accession>A0A8J2HUI6</accession>
<protein>
    <submittedName>
        <fullName evidence="2">Uncharacterized protein</fullName>
    </submittedName>
</protein>
<feature type="compositionally biased region" description="Polar residues" evidence="1">
    <location>
        <begin position="358"/>
        <end position="384"/>
    </location>
</feature>
<dbReference type="AlphaFoldDB" id="A0A8J2HUI6"/>
<sequence length="425" mass="47623">MPSKREQISQEPTTRLPSQSSFEKIKKDPQSSLTVTSLSAYRRKRSADEHTDDPALALSPKKLKPTSNSASAGTKTLVATNSKANGSKSTLVPRGTRKKASISHKDESLLRMVCDCSTTNRVTELHFRKIPHSMIDWNSAHHISRINAWRNQIYGRAGLKARSVSLWYEQEDLWFELYFQLSIVESRKRGILLPASRQVRDAFNATFVGSVIQDRAGNDLPPRVERESNAFASKFKRMYPVLRARLNSCIFGKSGDTYIPRITFKMMERYKAMKADIAAKGIECESEYADHLEDWQHFLLHLPDADHVEIQDVTKEEEDNKEMEAKEVDAVAALISLAHSPINSQAALSPTLGAPHNTDATNEQTTPELIRSTRPSFSQASESPFTPPQHVLPLEIPVRNPDGIFGCDHTVTSPLVKAHDVGEHN</sequence>
<organism evidence="2 3">
    <name type="scientific">Alternaria atra</name>
    <dbReference type="NCBI Taxonomy" id="119953"/>
    <lineage>
        <taxon>Eukaryota</taxon>
        <taxon>Fungi</taxon>
        <taxon>Dikarya</taxon>
        <taxon>Ascomycota</taxon>
        <taxon>Pezizomycotina</taxon>
        <taxon>Dothideomycetes</taxon>
        <taxon>Pleosporomycetidae</taxon>
        <taxon>Pleosporales</taxon>
        <taxon>Pleosporineae</taxon>
        <taxon>Pleosporaceae</taxon>
        <taxon>Alternaria</taxon>
        <taxon>Alternaria sect. Ulocladioides</taxon>
    </lineage>
</organism>
<comment type="caution">
    <text evidence="2">The sequence shown here is derived from an EMBL/GenBank/DDBJ whole genome shotgun (WGS) entry which is preliminary data.</text>
</comment>
<reference evidence="2" key="1">
    <citation type="submission" date="2021-05" db="EMBL/GenBank/DDBJ databases">
        <authorList>
            <person name="Stam R."/>
        </authorList>
    </citation>
    <scope>NUCLEOTIDE SEQUENCE</scope>
    <source>
        <strain evidence="2">CS162</strain>
    </source>
</reference>
<evidence type="ECO:0000256" key="1">
    <source>
        <dbReference type="SAM" id="MobiDB-lite"/>
    </source>
</evidence>
<dbReference type="Proteomes" id="UP000676310">
    <property type="component" value="Unassembled WGS sequence"/>
</dbReference>
<name>A0A8J2HUI6_9PLEO</name>
<feature type="compositionally biased region" description="Polar residues" evidence="1">
    <location>
        <begin position="9"/>
        <end position="22"/>
    </location>
</feature>
<dbReference type="EMBL" id="CAJRGZ010000015">
    <property type="protein sequence ID" value="CAG5140392.1"/>
    <property type="molecule type" value="Genomic_DNA"/>
</dbReference>
<evidence type="ECO:0000313" key="3">
    <source>
        <dbReference type="Proteomes" id="UP000676310"/>
    </source>
</evidence>
<dbReference type="RefSeq" id="XP_043164227.1">
    <property type="nucleotide sequence ID" value="XM_043308292.1"/>
</dbReference>
<feature type="compositionally biased region" description="Polar residues" evidence="1">
    <location>
        <begin position="65"/>
        <end position="90"/>
    </location>
</feature>
<feature type="compositionally biased region" description="Polar residues" evidence="1">
    <location>
        <begin position="30"/>
        <end position="39"/>
    </location>
</feature>
<proteinExistence type="predicted"/>
<gene>
    <name evidence="2" type="ORF">ALTATR162_LOCUS698</name>
</gene>
<evidence type="ECO:0000313" key="2">
    <source>
        <dbReference type="EMBL" id="CAG5140392.1"/>
    </source>
</evidence>
<keyword evidence="3" id="KW-1185">Reference proteome</keyword>